<geneLocation type="plasmid" evidence="2 3">
    <name>pCY360</name>
</geneLocation>
<evidence type="ECO:0000313" key="3">
    <source>
        <dbReference type="Proteomes" id="UP000001299"/>
    </source>
</evidence>
<name>E0S3S4_BUTPB</name>
<dbReference type="Proteomes" id="UP000001299">
    <property type="component" value="Plasmid pCY360"/>
</dbReference>
<reference evidence="2 3" key="1">
    <citation type="journal article" date="2010" name="PLoS ONE">
        <title>The glycobiome of the rumen bacterium Butyrivibrio proteoclasticus B316(T) highlights adaptation to a polysaccharide-rich environment.</title>
        <authorList>
            <person name="Kelly W.J."/>
            <person name="Leahy S.C."/>
            <person name="Altermann E."/>
            <person name="Yeoman C.J."/>
            <person name="Dunne J.C."/>
            <person name="Kong Z."/>
            <person name="Pacheco D.M."/>
            <person name="Li D."/>
            <person name="Noel S.J."/>
            <person name="Moon C.D."/>
            <person name="Cookson A.L."/>
            <person name="Attwood G.T."/>
        </authorList>
    </citation>
    <scope>NUCLEOTIDE SEQUENCE [LARGE SCALE GENOMIC DNA]</scope>
    <source>
        <strain evidence="3">ATCC 51982 / DSM 14932 / B316</strain>
        <plasmid evidence="3">Plasmid pCY360</plasmid>
    </source>
</reference>
<protein>
    <submittedName>
        <fullName evidence="2">Uncharacterized protein</fullName>
    </submittedName>
</protein>
<proteinExistence type="predicted"/>
<evidence type="ECO:0000256" key="1">
    <source>
        <dbReference type="SAM" id="Coils"/>
    </source>
</evidence>
<organism evidence="2 3">
    <name type="scientific">Butyrivibrio proteoclasticus (strain ATCC 51982 / DSM 14932 / B316)</name>
    <name type="common">Clostridium proteoclasticum</name>
    <dbReference type="NCBI Taxonomy" id="515622"/>
    <lineage>
        <taxon>Bacteria</taxon>
        <taxon>Bacillati</taxon>
        <taxon>Bacillota</taxon>
        <taxon>Clostridia</taxon>
        <taxon>Lachnospirales</taxon>
        <taxon>Lachnospiraceae</taxon>
        <taxon>Butyrivibrio</taxon>
    </lineage>
</organism>
<dbReference type="EMBL" id="CP001812">
    <property type="protein sequence ID" value="ADL36056.1"/>
    <property type="molecule type" value="Genomic_DNA"/>
</dbReference>
<evidence type="ECO:0000313" key="2">
    <source>
        <dbReference type="EMBL" id="ADL36056.1"/>
    </source>
</evidence>
<dbReference type="AlphaFoldDB" id="E0S3S4"/>
<gene>
    <name evidence="2" type="ordered locus">bpr_II117</name>
</gene>
<keyword evidence="3" id="KW-1185">Reference proteome</keyword>
<dbReference type="KEGG" id="bpb:bpr_II117"/>
<keyword evidence="2" id="KW-0614">Plasmid</keyword>
<dbReference type="HOGENOM" id="CLU_1308208_0_0_9"/>
<dbReference type="RefSeq" id="WP_013282705.1">
    <property type="nucleotide sequence ID" value="NC_014389.1"/>
</dbReference>
<keyword evidence="1" id="KW-0175">Coiled coil</keyword>
<feature type="coiled-coil region" evidence="1">
    <location>
        <begin position="5"/>
        <end position="53"/>
    </location>
</feature>
<sequence>MTQREIYLRQNIKDAEKAMKNAKQDKERLEKQIEELETKIKSYEKAIIQDQSVVVTVKYLIETIWNKYYPEWEGKAQGPTDDNYYEYLIADISCICNDVKFQLNETINDIADIIKKTYYGDEIMKHINWDKIRREAMVYRDFETALKDVKKGYELSGILHYSLNEYAISELARLHKASKHRAKIEQLLTDMNYHDEYCAFREKNYEEYIK</sequence>
<accession>E0S3S4</accession>